<organism evidence="5 6">
    <name type="scientific">Anser cygnoides</name>
    <name type="common">Swan goose</name>
    <dbReference type="NCBI Taxonomy" id="8845"/>
    <lineage>
        <taxon>Eukaryota</taxon>
        <taxon>Metazoa</taxon>
        <taxon>Chordata</taxon>
        <taxon>Craniata</taxon>
        <taxon>Vertebrata</taxon>
        <taxon>Euteleostomi</taxon>
        <taxon>Archelosauria</taxon>
        <taxon>Archosauria</taxon>
        <taxon>Dinosauria</taxon>
        <taxon>Saurischia</taxon>
        <taxon>Theropoda</taxon>
        <taxon>Coelurosauria</taxon>
        <taxon>Aves</taxon>
        <taxon>Neognathae</taxon>
        <taxon>Galloanserae</taxon>
        <taxon>Anseriformes</taxon>
        <taxon>Anatidae</taxon>
        <taxon>Anserinae</taxon>
        <taxon>Anser</taxon>
    </lineage>
</organism>
<proteinExistence type="predicted"/>
<dbReference type="InterPro" id="IPR040370">
    <property type="entry name" value="CCDC74A/CCDC74B/CCDC92"/>
</dbReference>
<dbReference type="Proteomes" id="UP000694521">
    <property type="component" value="Unplaced"/>
</dbReference>
<dbReference type="Pfam" id="PF14916">
    <property type="entry name" value="CCDC92"/>
    <property type="match status" value="1"/>
</dbReference>
<evidence type="ECO:0000256" key="3">
    <source>
        <dbReference type="SAM" id="MobiDB-lite"/>
    </source>
</evidence>
<name>A0A8B9EBQ9_ANSCY</name>
<accession>A0A8B9EBQ9</accession>
<keyword evidence="1 2" id="KW-0175">Coiled coil</keyword>
<evidence type="ECO:0000256" key="1">
    <source>
        <dbReference type="ARBA" id="ARBA00023054"/>
    </source>
</evidence>
<protein>
    <submittedName>
        <fullName evidence="5">Clustered mitochondria homolog</fullName>
    </submittedName>
</protein>
<evidence type="ECO:0000259" key="4">
    <source>
        <dbReference type="Pfam" id="PF14916"/>
    </source>
</evidence>
<feature type="compositionally biased region" description="Basic and acidic residues" evidence="3">
    <location>
        <begin position="304"/>
        <end position="317"/>
    </location>
</feature>
<dbReference type="InterPro" id="IPR039496">
    <property type="entry name" value="CCDC92/74_N"/>
</dbReference>
<evidence type="ECO:0000313" key="5">
    <source>
        <dbReference type="Ensembl" id="ENSACDP00005018055.1"/>
    </source>
</evidence>
<feature type="region of interest" description="Disordered" evidence="3">
    <location>
        <begin position="267"/>
        <end position="391"/>
    </location>
</feature>
<feature type="compositionally biased region" description="Pro residues" evidence="3">
    <location>
        <begin position="329"/>
        <end position="339"/>
    </location>
</feature>
<dbReference type="AlphaFoldDB" id="A0A8B9EBQ9"/>
<reference evidence="5" key="1">
    <citation type="submission" date="2025-08" db="UniProtKB">
        <authorList>
            <consortium name="Ensembl"/>
        </authorList>
    </citation>
    <scope>IDENTIFICATION</scope>
</reference>
<sequence>MAFPRIKDSSRGLFLSPRCSSTGRQLMQLLHRSNHRAMNSCTPGPSLRAQSWQRHVCRVSCRSCCFVICALPSDSRSQRWCGSHLGTAGGAGSNPVPDAWSASSVAMETVSLEHQIQSVQRHIAFLKKEQMELLHGLHLEILRLQKHCSELTHDLEMKELEARQQGPQLSMARLPDVLDRELEERCRAMEAQLQEKEKDNLELRKELRHKETLVAALRSSLRNKERRFLEELKRRSHRVTILDTELQKQTEAAAYLSLQLHATAQRLPGPRASGRPPPEQPPSEGRPRRRGHRAHPRRPPGDGARPRDPTREEHDAMPDPALFLYTTRPPAPQRPPEPPAEARGTPSTAAAPRAQKSPRPPPQEPAARARPPKGEPSKRPGSGPHGARARE</sequence>
<evidence type="ECO:0000256" key="2">
    <source>
        <dbReference type="SAM" id="Coils"/>
    </source>
</evidence>
<dbReference type="PANTHER" id="PTHR14882:SF3">
    <property type="entry name" value="COILED-COIL DOMAIN CONTAINING 92B"/>
    <property type="match status" value="1"/>
</dbReference>
<evidence type="ECO:0000313" key="6">
    <source>
        <dbReference type="Proteomes" id="UP000694521"/>
    </source>
</evidence>
<feature type="domain" description="CCDC92/74 N-terminal" evidence="4">
    <location>
        <begin position="113"/>
        <end position="166"/>
    </location>
</feature>
<dbReference type="Ensembl" id="ENSACDT00005021662.1">
    <property type="protein sequence ID" value="ENSACDP00005018055.1"/>
    <property type="gene ID" value="ENSACDG00005013156.1"/>
</dbReference>
<keyword evidence="6" id="KW-1185">Reference proteome</keyword>
<dbReference type="PANTHER" id="PTHR14882">
    <property type="entry name" value="COILED-COIL DOMAIN-CONTAINING 74A"/>
    <property type="match status" value="1"/>
</dbReference>
<feature type="compositionally biased region" description="Basic residues" evidence="3">
    <location>
        <begin position="287"/>
        <end position="298"/>
    </location>
</feature>
<reference evidence="5" key="2">
    <citation type="submission" date="2025-09" db="UniProtKB">
        <authorList>
            <consortium name="Ensembl"/>
        </authorList>
    </citation>
    <scope>IDENTIFICATION</scope>
</reference>
<feature type="coiled-coil region" evidence="2">
    <location>
        <begin position="179"/>
        <end position="213"/>
    </location>
</feature>